<feature type="compositionally biased region" description="Polar residues" evidence="4">
    <location>
        <begin position="27"/>
        <end position="47"/>
    </location>
</feature>
<accession>A0A1I8AK91</accession>
<dbReference type="PANTHER" id="PTHR22847:SF637">
    <property type="entry name" value="WD REPEAT DOMAIN 5B"/>
    <property type="match status" value="1"/>
</dbReference>
<dbReference type="Pfam" id="PF25175">
    <property type="entry name" value="Beta-prop_WDR5"/>
    <property type="match status" value="1"/>
</dbReference>
<feature type="repeat" description="WD" evidence="3">
    <location>
        <begin position="316"/>
        <end position="338"/>
    </location>
</feature>
<dbReference type="InterPro" id="IPR015943">
    <property type="entry name" value="WD40/YVTN_repeat-like_dom_sf"/>
</dbReference>
<dbReference type="GO" id="GO:0048188">
    <property type="term" value="C:Set1C/COMPASS complex"/>
    <property type="evidence" value="ECO:0007669"/>
    <property type="project" value="TreeGrafter"/>
</dbReference>
<evidence type="ECO:0000256" key="2">
    <source>
        <dbReference type="ARBA" id="ARBA00022737"/>
    </source>
</evidence>
<dbReference type="PRINTS" id="PR00320">
    <property type="entry name" value="GPROTEINBRPT"/>
</dbReference>
<keyword evidence="2" id="KW-0677">Repeat</keyword>
<keyword evidence="6" id="KW-1185">Reference proteome</keyword>
<dbReference type="WBParaSite" id="L893_g6468.t1">
    <property type="protein sequence ID" value="L893_g6468.t1"/>
    <property type="gene ID" value="L893_g6468"/>
</dbReference>
<feature type="region of interest" description="Disordered" evidence="4">
    <location>
        <begin position="27"/>
        <end position="67"/>
    </location>
</feature>
<dbReference type="PROSITE" id="PS50082">
    <property type="entry name" value="WD_REPEATS_2"/>
    <property type="match status" value="5"/>
</dbReference>
<evidence type="ECO:0000256" key="1">
    <source>
        <dbReference type="ARBA" id="ARBA00022574"/>
    </source>
</evidence>
<feature type="repeat" description="WD" evidence="3">
    <location>
        <begin position="163"/>
        <end position="204"/>
    </location>
</feature>
<dbReference type="InterPro" id="IPR001680">
    <property type="entry name" value="WD40_rpt"/>
</dbReference>
<dbReference type="SMART" id="SM00320">
    <property type="entry name" value="WD40"/>
    <property type="match status" value="6"/>
</dbReference>
<proteinExistence type="predicted"/>
<dbReference type="InterPro" id="IPR020472">
    <property type="entry name" value="WD40_PAC1"/>
</dbReference>
<sequence length="379" mass="41702">MDVCSKEFSSAEDESMLAMDAVYVSKQSACTDNPSEEPSTVSSASTEVNEEPQEAEIKPEPTELKREETPKYTLRAELMGCNGPITSVKFSPNGRLVAAGSVDKSFRVWEAHGQYAELTKCRSHSAGINDIAWSRDNRYLASCGDDGVVKVYDLQWTKRKLAIQCHDKYIMSVAFNTQGTLLLTASFDNTAKMWDMRSGDCVASLEEHKQPLSCASFNHDSSMIVTTSYDATTILWDTRTAGYLKILEMADDDGKPLPSGFAKFSPNGRYILAAKSNSKMCMLDAKKAKVVRTYEGHLNQDYCVVADFSITGRKCIVSGSENGNIYVWDMQTCELLQVIKGSPGGSPVLAVDSNRHYNMIASASIGSGDKIVRLWRSEA</sequence>
<dbReference type="GO" id="GO:0042393">
    <property type="term" value="F:histone binding"/>
    <property type="evidence" value="ECO:0007669"/>
    <property type="project" value="TreeGrafter"/>
</dbReference>
<dbReference type="CDD" id="cd00200">
    <property type="entry name" value="WD40"/>
    <property type="match status" value="1"/>
</dbReference>
<evidence type="ECO:0000256" key="4">
    <source>
        <dbReference type="SAM" id="MobiDB-lite"/>
    </source>
</evidence>
<protein>
    <submittedName>
        <fullName evidence="7">WD_REPEATS_REGION domain-containing protein</fullName>
    </submittedName>
</protein>
<dbReference type="PROSITE" id="PS50294">
    <property type="entry name" value="WD_REPEATS_REGION"/>
    <property type="match status" value="4"/>
</dbReference>
<evidence type="ECO:0000259" key="5">
    <source>
        <dbReference type="Pfam" id="PF25175"/>
    </source>
</evidence>
<feature type="domain" description="WDR5-like beta-propeller" evidence="5">
    <location>
        <begin position="78"/>
        <end position="376"/>
    </location>
</feature>
<dbReference type="Proteomes" id="UP000095287">
    <property type="component" value="Unplaced"/>
</dbReference>
<feature type="repeat" description="WD" evidence="3">
    <location>
        <begin position="205"/>
        <end position="246"/>
    </location>
</feature>
<feature type="repeat" description="WD" evidence="3">
    <location>
        <begin position="121"/>
        <end position="155"/>
    </location>
</feature>
<dbReference type="Gene3D" id="2.130.10.10">
    <property type="entry name" value="YVTN repeat-like/Quinoprotein amine dehydrogenase"/>
    <property type="match status" value="1"/>
</dbReference>
<dbReference type="InterPro" id="IPR059122">
    <property type="entry name" value="Beta-prop_WDR5-like"/>
</dbReference>
<dbReference type="PROSITE" id="PS00678">
    <property type="entry name" value="WD_REPEATS_1"/>
    <property type="match status" value="2"/>
</dbReference>
<dbReference type="InterPro" id="IPR019775">
    <property type="entry name" value="WD40_repeat_CS"/>
</dbReference>
<evidence type="ECO:0000256" key="3">
    <source>
        <dbReference type="PROSITE-ProRule" id="PRU00221"/>
    </source>
</evidence>
<feature type="repeat" description="WD" evidence="3">
    <location>
        <begin position="78"/>
        <end position="110"/>
    </location>
</feature>
<name>A0A1I8AK91_9BILA</name>
<dbReference type="PANTHER" id="PTHR22847">
    <property type="entry name" value="WD40 REPEAT PROTEIN"/>
    <property type="match status" value="1"/>
</dbReference>
<keyword evidence="1 3" id="KW-0853">WD repeat</keyword>
<dbReference type="InterPro" id="IPR036322">
    <property type="entry name" value="WD40_repeat_dom_sf"/>
</dbReference>
<dbReference type="SUPFAM" id="SSF50978">
    <property type="entry name" value="WD40 repeat-like"/>
    <property type="match status" value="1"/>
</dbReference>
<dbReference type="AlphaFoldDB" id="A0A1I8AK91"/>
<evidence type="ECO:0000313" key="7">
    <source>
        <dbReference type="WBParaSite" id="L893_g6468.t1"/>
    </source>
</evidence>
<feature type="compositionally biased region" description="Basic and acidic residues" evidence="4">
    <location>
        <begin position="55"/>
        <end position="67"/>
    </location>
</feature>
<organism evidence="6 7">
    <name type="scientific">Steinernema glaseri</name>
    <dbReference type="NCBI Taxonomy" id="37863"/>
    <lineage>
        <taxon>Eukaryota</taxon>
        <taxon>Metazoa</taxon>
        <taxon>Ecdysozoa</taxon>
        <taxon>Nematoda</taxon>
        <taxon>Chromadorea</taxon>
        <taxon>Rhabditida</taxon>
        <taxon>Tylenchina</taxon>
        <taxon>Panagrolaimomorpha</taxon>
        <taxon>Strongyloidoidea</taxon>
        <taxon>Steinernematidae</taxon>
        <taxon>Steinernema</taxon>
    </lineage>
</organism>
<reference evidence="7" key="1">
    <citation type="submission" date="2016-11" db="UniProtKB">
        <authorList>
            <consortium name="WormBaseParasite"/>
        </authorList>
    </citation>
    <scope>IDENTIFICATION</scope>
</reference>
<evidence type="ECO:0000313" key="6">
    <source>
        <dbReference type="Proteomes" id="UP000095287"/>
    </source>
</evidence>